<dbReference type="InterPro" id="IPR004370">
    <property type="entry name" value="4-OT-like_dom"/>
</dbReference>
<evidence type="ECO:0000313" key="3">
    <source>
        <dbReference type="EMBL" id="GLQ66521.1"/>
    </source>
</evidence>
<dbReference type="Gene3D" id="3.30.429.10">
    <property type="entry name" value="Macrophage Migration Inhibitory Factor"/>
    <property type="match status" value="1"/>
</dbReference>
<dbReference type="Proteomes" id="UP001156629">
    <property type="component" value="Unassembled WGS sequence"/>
</dbReference>
<dbReference type="RefSeq" id="WP_233142722.1">
    <property type="nucleotide sequence ID" value="NZ_BEWP01000033.1"/>
</dbReference>
<dbReference type="Pfam" id="PF01361">
    <property type="entry name" value="Tautomerase"/>
    <property type="match status" value="1"/>
</dbReference>
<comment type="caution">
    <text evidence="3">The sequence shown here is derived from an EMBL/GenBank/DDBJ whole genome shotgun (WGS) entry which is preliminary data.</text>
</comment>
<keyword evidence="4" id="KW-1185">Reference proteome</keyword>
<reference evidence="4" key="1">
    <citation type="journal article" date="2019" name="Int. J. Syst. Evol. Microbiol.">
        <title>The Global Catalogue of Microorganisms (GCM) 10K type strain sequencing project: providing services to taxonomists for standard genome sequencing and annotation.</title>
        <authorList>
            <consortium name="The Broad Institute Genomics Platform"/>
            <consortium name="The Broad Institute Genome Sequencing Center for Infectious Disease"/>
            <person name="Wu L."/>
            <person name="Ma J."/>
        </authorList>
    </citation>
    <scope>NUCLEOTIDE SEQUENCE [LARGE SCALE GENOMIC DNA]</scope>
    <source>
        <strain evidence="4">NBRC 3266</strain>
    </source>
</reference>
<protein>
    <recommendedName>
        <fullName evidence="2">4-oxalocrotonate tautomerase-like domain-containing protein</fullName>
    </recommendedName>
</protein>
<dbReference type="GeneID" id="76196061"/>
<dbReference type="SUPFAM" id="SSF55331">
    <property type="entry name" value="Tautomerase/MIF"/>
    <property type="match status" value="1"/>
</dbReference>
<name>A0ABQ5WSK3_9PROT</name>
<sequence>MPHIIVKLWPGKSEQQKQRLADAITQQVTAILGYTDDAVSVGFDEVASSVWRDQVYRPGGFEKPSGFEGSSVIPSLLR</sequence>
<accession>A0ABQ5WSK3</accession>
<organism evidence="3 4">
    <name type="scientific">Gluconobacter kondonii</name>
    <dbReference type="NCBI Taxonomy" id="941463"/>
    <lineage>
        <taxon>Bacteria</taxon>
        <taxon>Pseudomonadati</taxon>
        <taxon>Pseudomonadota</taxon>
        <taxon>Alphaproteobacteria</taxon>
        <taxon>Acetobacterales</taxon>
        <taxon>Acetobacteraceae</taxon>
        <taxon>Gluconobacter</taxon>
    </lineage>
</organism>
<evidence type="ECO:0000256" key="1">
    <source>
        <dbReference type="ARBA" id="ARBA00023235"/>
    </source>
</evidence>
<keyword evidence="1" id="KW-0413">Isomerase</keyword>
<evidence type="ECO:0000313" key="4">
    <source>
        <dbReference type="Proteomes" id="UP001156629"/>
    </source>
</evidence>
<dbReference type="InterPro" id="IPR014347">
    <property type="entry name" value="Tautomerase/MIF_sf"/>
</dbReference>
<proteinExistence type="predicted"/>
<gene>
    <name evidence="3" type="ORF">GCM10007870_21050</name>
</gene>
<dbReference type="EMBL" id="BSNV01000015">
    <property type="protein sequence ID" value="GLQ66521.1"/>
    <property type="molecule type" value="Genomic_DNA"/>
</dbReference>
<feature type="domain" description="4-oxalocrotonate tautomerase-like" evidence="2">
    <location>
        <begin position="2"/>
        <end position="50"/>
    </location>
</feature>
<evidence type="ECO:0000259" key="2">
    <source>
        <dbReference type="Pfam" id="PF01361"/>
    </source>
</evidence>